<accession>A0A8J3ADM1</accession>
<dbReference type="EMBL" id="BMHB01000001">
    <property type="protein sequence ID" value="GGI10085.1"/>
    <property type="molecule type" value="Genomic_DNA"/>
</dbReference>
<dbReference type="AlphaFoldDB" id="A0A8J3ADM1"/>
<name>A0A8J3ADM1_9BACI</name>
<dbReference type="RefSeq" id="WP_088002700.1">
    <property type="nucleotide sequence ID" value="NZ_BMHB01000001.1"/>
</dbReference>
<dbReference type="Proteomes" id="UP000626244">
    <property type="component" value="Unassembled WGS sequence"/>
</dbReference>
<reference evidence="2" key="1">
    <citation type="journal article" date="2019" name="Int. J. Syst. Evol. Microbiol.">
        <title>The Global Catalogue of Microorganisms (GCM) 10K type strain sequencing project: providing services to taxonomists for standard genome sequencing and annotation.</title>
        <authorList>
            <consortium name="The Broad Institute Genomics Platform"/>
            <consortium name="The Broad Institute Genome Sequencing Center for Infectious Disease"/>
            <person name="Wu L."/>
            <person name="Ma J."/>
        </authorList>
    </citation>
    <scope>NUCLEOTIDE SEQUENCE [LARGE SCALE GENOMIC DNA]</scope>
    <source>
        <strain evidence="2">CGMCC 1.14993</strain>
    </source>
</reference>
<keyword evidence="2" id="KW-1185">Reference proteome</keyword>
<protein>
    <submittedName>
        <fullName evidence="1">DUF1292 domain-containing protein</fullName>
    </submittedName>
</protein>
<dbReference type="OrthoDB" id="2626955at2"/>
<dbReference type="InterPro" id="IPR009711">
    <property type="entry name" value="UPF0473"/>
</dbReference>
<evidence type="ECO:0000313" key="2">
    <source>
        <dbReference type="Proteomes" id="UP000626244"/>
    </source>
</evidence>
<proteinExistence type="predicted"/>
<evidence type="ECO:0000313" key="1">
    <source>
        <dbReference type="EMBL" id="GGI10085.1"/>
    </source>
</evidence>
<organism evidence="1 2">
    <name type="scientific">Gottfriedia solisilvae</name>
    <dbReference type="NCBI Taxonomy" id="1516104"/>
    <lineage>
        <taxon>Bacteria</taxon>
        <taxon>Bacillati</taxon>
        <taxon>Bacillota</taxon>
        <taxon>Bacilli</taxon>
        <taxon>Bacillales</taxon>
        <taxon>Bacillaceae</taxon>
        <taxon>Gottfriedia</taxon>
    </lineage>
</organism>
<gene>
    <name evidence="1" type="ORF">GCM10007380_01020</name>
</gene>
<dbReference type="Pfam" id="PF06949">
    <property type="entry name" value="DUF1292"/>
    <property type="match status" value="1"/>
</dbReference>
<comment type="caution">
    <text evidence="1">The sequence shown here is derived from an EMBL/GenBank/DDBJ whole genome shotgun (WGS) entry which is preliminary data.</text>
</comment>
<sequence>MEKIEVGEILTLSYEDDQEQDYEVLGALDIEGVEYIAVGLVEDVEQESDEDIDVFFLRVEESGEFFDIETEEEFEKVSAAFDQSLKEEE</sequence>